<evidence type="ECO:0000313" key="3">
    <source>
        <dbReference type="Proteomes" id="UP000609651"/>
    </source>
</evidence>
<evidence type="ECO:0000256" key="1">
    <source>
        <dbReference type="SAM" id="Phobius"/>
    </source>
</evidence>
<keyword evidence="3" id="KW-1185">Reference proteome</keyword>
<accession>A0ABX1VB87</accession>
<name>A0ABX1VB87_9PLAN</name>
<dbReference type="Proteomes" id="UP000609651">
    <property type="component" value="Unassembled WGS sequence"/>
</dbReference>
<dbReference type="EMBL" id="WTPX01000021">
    <property type="protein sequence ID" value="NNJ24949.1"/>
    <property type="molecule type" value="Genomic_DNA"/>
</dbReference>
<keyword evidence="1" id="KW-0472">Membrane</keyword>
<sequence>MTAAPTAAPKPSKWAIVKEWTPHALSAFALTVSIWAAYYAKSSSPYYYAQPEQLSYHFVKKNKLTTDSRPESGTLAVFINNSADTPAREVSVVFNPISEAPEIACSVEKTVADGIDGRKIVRLSRIPAGGQVEIKVIDRVSEYPFSFRIFGDGGTRYCASVESVETEFGEVGIDEERCRTIFDPLPDEGDGRRKGELKWR</sequence>
<comment type="caution">
    <text evidence="2">The sequence shown here is derived from an EMBL/GenBank/DDBJ whole genome shotgun (WGS) entry which is preliminary data.</text>
</comment>
<reference evidence="2 3" key="1">
    <citation type="journal article" date="2020" name="Syst. Appl. Microbiol.">
        <title>Alienimonas chondri sp. nov., a novel planctomycete isolated from the biofilm of the red alga Chondrus crispus.</title>
        <authorList>
            <person name="Vitorino I."/>
            <person name="Albuquerque L."/>
            <person name="Wiegand S."/>
            <person name="Kallscheuer N."/>
            <person name="da Costa M.S."/>
            <person name="Lobo-da-Cunha A."/>
            <person name="Jogler C."/>
            <person name="Lage O.M."/>
        </authorList>
    </citation>
    <scope>NUCLEOTIDE SEQUENCE [LARGE SCALE GENOMIC DNA]</scope>
    <source>
        <strain evidence="2 3">LzC2</strain>
    </source>
</reference>
<dbReference type="RefSeq" id="WP_171184441.1">
    <property type="nucleotide sequence ID" value="NZ_WTPX01000021.1"/>
</dbReference>
<evidence type="ECO:0000313" key="2">
    <source>
        <dbReference type="EMBL" id="NNJ24949.1"/>
    </source>
</evidence>
<proteinExistence type="predicted"/>
<organism evidence="2 3">
    <name type="scientific">Alienimonas chondri</name>
    <dbReference type="NCBI Taxonomy" id="2681879"/>
    <lineage>
        <taxon>Bacteria</taxon>
        <taxon>Pseudomonadati</taxon>
        <taxon>Planctomycetota</taxon>
        <taxon>Planctomycetia</taxon>
        <taxon>Planctomycetales</taxon>
        <taxon>Planctomycetaceae</taxon>
        <taxon>Alienimonas</taxon>
    </lineage>
</organism>
<protein>
    <submittedName>
        <fullName evidence="2">Uncharacterized protein</fullName>
    </submittedName>
</protein>
<gene>
    <name evidence="2" type="ORF">LzC2_10110</name>
</gene>
<feature type="transmembrane region" description="Helical" evidence="1">
    <location>
        <begin position="20"/>
        <end position="40"/>
    </location>
</feature>
<keyword evidence="1" id="KW-0812">Transmembrane</keyword>
<keyword evidence="1" id="KW-1133">Transmembrane helix</keyword>